<dbReference type="Gene3D" id="3.30.460.10">
    <property type="entry name" value="Beta Polymerase, domain 2"/>
    <property type="match status" value="1"/>
</dbReference>
<evidence type="ECO:0000256" key="6">
    <source>
        <dbReference type="ARBA" id="ARBA00022741"/>
    </source>
</evidence>
<keyword evidence="12" id="KW-1185">Reference proteome</keyword>
<gene>
    <name evidence="11" type="ORF">C7K08_01205</name>
</gene>
<keyword evidence="5" id="KW-0479">Metal-binding</keyword>
<proteinExistence type="inferred from homology"/>
<dbReference type="InterPro" id="IPR052038">
    <property type="entry name" value="Type-VII_TA_antitoxin"/>
</dbReference>
<keyword evidence="3" id="KW-0808">Transferase</keyword>
<comment type="caution">
    <text evidence="11">The sequence shown here is derived from an EMBL/GenBank/DDBJ whole genome shotgun (WGS) entry which is preliminary data.</text>
</comment>
<evidence type="ECO:0000256" key="7">
    <source>
        <dbReference type="ARBA" id="ARBA00022840"/>
    </source>
</evidence>
<dbReference type="GO" id="GO:0046872">
    <property type="term" value="F:metal ion binding"/>
    <property type="evidence" value="ECO:0007669"/>
    <property type="project" value="UniProtKB-KW"/>
</dbReference>
<dbReference type="CDD" id="cd05403">
    <property type="entry name" value="NT_KNTase_like"/>
    <property type="match status" value="1"/>
</dbReference>
<dbReference type="Proteomes" id="UP000240206">
    <property type="component" value="Unassembled WGS sequence"/>
</dbReference>
<feature type="domain" description="Polymerase nucleotidyl transferase" evidence="10">
    <location>
        <begin position="18"/>
        <end position="92"/>
    </location>
</feature>
<dbReference type="GO" id="GO:0005524">
    <property type="term" value="F:ATP binding"/>
    <property type="evidence" value="ECO:0007669"/>
    <property type="project" value="UniProtKB-KW"/>
</dbReference>
<keyword evidence="6" id="KW-0547">Nucleotide-binding</keyword>
<comment type="cofactor">
    <cofactor evidence="1">
        <name>Mg(2+)</name>
        <dbReference type="ChEBI" id="CHEBI:18420"/>
    </cofactor>
</comment>
<keyword evidence="7" id="KW-0067">ATP-binding</keyword>
<dbReference type="AlphaFoldDB" id="A0A2P7EHG2"/>
<evidence type="ECO:0000256" key="1">
    <source>
        <dbReference type="ARBA" id="ARBA00001946"/>
    </source>
</evidence>
<dbReference type="PANTHER" id="PTHR33571:SF14">
    <property type="entry name" value="PROTEIN ADENYLYLTRANSFERASE MJ0435-RELATED"/>
    <property type="match status" value="1"/>
</dbReference>
<dbReference type="Pfam" id="PF01909">
    <property type="entry name" value="NTP_transf_2"/>
    <property type="match status" value="1"/>
</dbReference>
<protein>
    <submittedName>
        <fullName evidence="11">Nucleotidyltransferase</fullName>
    </submittedName>
</protein>
<evidence type="ECO:0000256" key="5">
    <source>
        <dbReference type="ARBA" id="ARBA00022723"/>
    </source>
</evidence>
<evidence type="ECO:0000256" key="8">
    <source>
        <dbReference type="ARBA" id="ARBA00022842"/>
    </source>
</evidence>
<keyword evidence="8" id="KW-0460">Magnesium</keyword>
<evidence type="ECO:0000256" key="2">
    <source>
        <dbReference type="ARBA" id="ARBA00022649"/>
    </source>
</evidence>
<evidence type="ECO:0000313" key="11">
    <source>
        <dbReference type="EMBL" id="PSI02666.1"/>
    </source>
</evidence>
<keyword evidence="2" id="KW-1277">Toxin-antitoxin system</keyword>
<dbReference type="SUPFAM" id="SSF81301">
    <property type="entry name" value="Nucleotidyltransferase"/>
    <property type="match status" value="1"/>
</dbReference>
<evidence type="ECO:0000256" key="4">
    <source>
        <dbReference type="ARBA" id="ARBA00022695"/>
    </source>
</evidence>
<dbReference type="GO" id="GO:0016779">
    <property type="term" value="F:nucleotidyltransferase activity"/>
    <property type="evidence" value="ECO:0007669"/>
    <property type="project" value="UniProtKB-KW"/>
</dbReference>
<keyword evidence="4" id="KW-0548">Nucleotidyltransferase</keyword>
<dbReference type="InterPro" id="IPR002934">
    <property type="entry name" value="Polymerase_NTP_transf_dom"/>
</dbReference>
<organism evidence="11 12">
    <name type="scientific">Synechococcus lacustris str. Tous</name>
    <dbReference type="NCBI Taxonomy" id="1910958"/>
    <lineage>
        <taxon>Bacteria</taxon>
        <taxon>Bacillati</taxon>
        <taxon>Cyanobacteriota</taxon>
        <taxon>Cyanophyceae</taxon>
        <taxon>Synechococcales</taxon>
        <taxon>Synechococcaceae</taxon>
        <taxon>Synechococcus</taxon>
    </lineage>
</organism>
<dbReference type="STRING" id="1910958.BTM30_09730"/>
<sequence>MATPNRQEVLNLLQERKDLWRQRYGITRLGLFGSLARNEAGPDSDIDLCISLDPPNPFCLVHFKQEVEQALQVPVDVISLWDRMNPALRRRIDQEGMFV</sequence>
<accession>A0A2P7EHG2</accession>
<evidence type="ECO:0000313" key="12">
    <source>
        <dbReference type="Proteomes" id="UP000240206"/>
    </source>
</evidence>
<evidence type="ECO:0000259" key="10">
    <source>
        <dbReference type="Pfam" id="PF01909"/>
    </source>
</evidence>
<reference evidence="12" key="1">
    <citation type="submission" date="2018-03" db="EMBL/GenBank/DDBJ databases">
        <title>Ecological and genomic features of two cosmopolitan and abundant freshwater picocyanobacteria.</title>
        <authorList>
            <person name="Cabello-Yeves P.J."/>
            <person name="Picazo A."/>
            <person name="Camacho A."/>
            <person name="Callieri C."/>
            <person name="Rosselli R."/>
            <person name="Roda-Garcia J."/>
            <person name="Coutinho F.H."/>
            <person name="Rodriguez-Valera F."/>
        </authorList>
    </citation>
    <scope>NUCLEOTIDE SEQUENCE [LARGE SCALE GENOMIC DNA]</scope>
    <source>
        <strain evidence="12">Tous</strain>
    </source>
</reference>
<comment type="similarity">
    <text evidence="9">Belongs to the MntA antitoxin family.</text>
</comment>
<dbReference type="EMBL" id="PXVC01000003">
    <property type="protein sequence ID" value="PSI02666.1"/>
    <property type="molecule type" value="Genomic_DNA"/>
</dbReference>
<name>A0A2P7EHG2_9SYNE</name>
<dbReference type="RefSeq" id="WP_106498832.1">
    <property type="nucleotide sequence ID" value="NZ_PXVC01000003.1"/>
</dbReference>
<dbReference type="InterPro" id="IPR043519">
    <property type="entry name" value="NT_sf"/>
</dbReference>
<evidence type="ECO:0000256" key="9">
    <source>
        <dbReference type="ARBA" id="ARBA00038276"/>
    </source>
</evidence>
<evidence type="ECO:0000256" key="3">
    <source>
        <dbReference type="ARBA" id="ARBA00022679"/>
    </source>
</evidence>
<dbReference type="PANTHER" id="PTHR33571">
    <property type="entry name" value="SSL8005 PROTEIN"/>
    <property type="match status" value="1"/>
</dbReference>